<organism evidence="1 2">
    <name type="scientific">Ochrobactrum quorumnocens</name>
    <dbReference type="NCBI Taxonomy" id="271865"/>
    <lineage>
        <taxon>Bacteria</taxon>
        <taxon>Pseudomonadati</taxon>
        <taxon>Pseudomonadota</taxon>
        <taxon>Alphaproteobacteria</taxon>
        <taxon>Hyphomicrobiales</taxon>
        <taxon>Brucellaceae</taxon>
        <taxon>Brucella/Ochrobactrum group</taxon>
        <taxon>Ochrobactrum</taxon>
    </lineage>
</organism>
<geneLocation type="plasmid" evidence="1 2">
    <name>unnamed1</name>
</geneLocation>
<gene>
    <name evidence="1" type="ORF">CES85_3790</name>
</gene>
<reference evidence="1 2" key="1">
    <citation type="submission" date="2017-07" db="EMBL/GenBank/DDBJ databases">
        <title>Phylogenetic study on the rhizospheric bacterium Ochrobactrum sp. A44.</title>
        <authorList>
            <person name="Krzyzanowska D.M."/>
            <person name="Ossowicki A."/>
            <person name="Rajewska M."/>
            <person name="Maciag T."/>
            <person name="Kaczynski Z."/>
            <person name="Czerwicka M."/>
            <person name="Jafra S."/>
        </authorList>
    </citation>
    <scope>NUCLEOTIDE SEQUENCE [LARGE SCALE GENOMIC DNA]</scope>
    <source>
        <strain evidence="1 2">A44</strain>
        <plasmid evidence="1 2">unnamed1</plasmid>
    </source>
</reference>
<dbReference type="KEGG" id="och:CES85_3790"/>
<sequence length="223" mass="25398">MLLASPVYGSLLQQAASRHATLSPSGFAEANKSEFFWPITHLAGGFDHSGEGHVRTRIKIEDEPAWHFWLFRFAIPGMQFDAANLRDGDEPLDTIDLQVRFFIAEDSDHFEQARRSMRCMPLEKLLTPNAIRGSDDRTWPALDMFDEPRAHGFIILRKLDLDHRLIITGIGPQRFLRIGDQYAHNTCFLALPKRPLDRALRPLQAVQAFRRRLPALTCLLAGL</sequence>
<dbReference type="Proteomes" id="UP000215256">
    <property type="component" value="Plasmid unnamed1"/>
</dbReference>
<protein>
    <submittedName>
        <fullName evidence="1">Uncharacterized protein</fullName>
    </submittedName>
</protein>
<name>A0A248UPZ3_9HYPH</name>
<keyword evidence="1" id="KW-0614">Plasmid</keyword>
<dbReference type="EMBL" id="CP022605">
    <property type="protein sequence ID" value="ASV88471.1"/>
    <property type="molecule type" value="Genomic_DNA"/>
</dbReference>
<proteinExistence type="predicted"/>
<dbReference type="AlphaFoldDB" id="A0A248UPZ3"/>
<evidence type="ECO:0000313" key="2">
    <source>
        <dbReference type="Proteomes" id="UP000215256"/>
    </source>
</evidence>
<accession>A0A248UPZ3</accession>
<evidence type="ECO:0000313" key="1">
    <source>
        <dbReference type="EMBL" id="ASV88471.1"/>
    </source>
</evidence>